<proteinExistence type="predicted"/>
<evidence type="ECO:0000256" key="1">
    <source>
        <dbReference type="SAM" id="MobiDB-lite"/>
    </source>
</evidence>
<reference evidence="4" key="1">
    <citation type="journal article" date="2019" name="Int. J. Syst. Evol. Microbiol.">
        <title>The Global Catalogue of Microorganisms (GCM) 10K type strain sequencing project: providing services to taxonomists for standard genome sequencing and annotation.</title>
        <authorList>
            <consortium name="The Broad Institute Genomics Platform"/>
            <consortium name="The Broad Institute Genome Sequencing Center for Infectious Disease"/>
            <person name="Wu L."/>
            <person name="Ma J."/>
        </authorList>
    </citation>
    <scope>NUCLEOTIDE SEQUENCE [LARGE SCALE GENOMIC DNA]</scope>
    <source>
        <strain evidence="4">CCUG 63369</strain>
    </source>
</reference>
<feature type="compositionally biased region" description="Basic and acidic residues" evidence="1">
    <location>
        <begin position="145"/>
        <end position="163"/>
    </location>
</feature>
<feature type="compositionally biased region" description="Polar residues" evidence="1">
    <location>
        <begin position="186"/>
        <end position="198"/>
    </location>
</feature>
<evidence type="ECO:0000313" key="3">
    <source>
        <dbReference type="EMBL" id="MFD0801013.1"/>
    </source>
</evidence>
<sequence>MAKTLKRRKGDFETEAAMARLQQLARAQSERFGPYADQCRQVAAERLYQARGWTAPRLEIAARRVEDTVAPRVADLLTYAAVQVDPHPKRGGFLARRGRRQVPRPLLFAGAAAAGAATLYGVVWLRQTTQDARWQENLEQARDQVRETRDQLAAKAKSAKERVAATGSELKGDAQEAKDTAASGAKQATSDLNGHVTQ</sequence>
<feature type="compositionally biased region" description="Basic and acidic residues" evidence="1">
    <location>
        <begin position="170"/>
        <end position="179"/>
    </location>
</feature>
<keyword evidence="4" id="KW-1185">Reference proteome</keyword>
<evidence type="ECO:0000256" key="2">
    <source>
        <dbReference type="SAM" id="Phobius"/>
    </source>
</evidence>
<comment type="caution">
    <text evidence="3">The sequence shown here is derived from an EMBL/GenBank/DDBJ whole genome shotgun (WGS) entry which is preliminary data.</text>
</comment>
<evidence type="ECO:0000313" key="4">
    <source>
        <dbReference type="Proteomes" id="UP001596956"/>
    </source>
</evidence>
<keyword evidence="2" id="KW-0812">Transmembrane</keyword>
<accession>A0ABW3BE46</accession>
<dbReference type="EMBL" id="JBHTHR010000134">
    <property type="protein sequence ID" value="MFD0801013.1"/>
    <property type="molecule type" value="Genomic_DNA"/>
</dbReference>
<name>A0ABW3BE46_9ACTN</name>
<feature type="region of interest" description="Disordered" evidence="1">
    <location>
        <begin position="145"/>
        <end position="198"/>
    </location>
</feature>
<keyword evidence="2" id="KW-0472">Membrane</keyword>
<dbReference type="Proteomes" id="UP001596956">
    <property type="component" value="Unassembled WGS sequence"/>
</dbReference>
<gene>
    <name evidence="3" type="ORF">ACFQZU_06725</name>
</gene>
<keyword evidence="2" id="KW-1133">Transmembrane helix</keyword>
<protein>
    <submittedName>
        <fullName evidence="3">Uncharacterized protein</fullName>
    </submittedName>
</protein>
<feature type="transmembrane region" description="Helical" evidence="2">
    <location>
        <begin position="106"/>
        <end position="125"/>
    </location>
</feature>
<organism evidence="3 4">
    <name type="scientific">Streptomonospora algeriensis</name>
    <dbReference type="NCBI Taxonomy" id="995084"/>
    <lineage>
        <taxon>Bacteria</taxon>
        <taxon>Bacillati</taxon>
        <taxon>Actinomycetota</taxon>
        <taxon>Actinomycetes</taxon>
        <taxon>Streptosporangiales</taxon>
        <taxon>Nocardiopsidaceae</taxon>
        <taxon>Streptomonospora</taxon>
    </lineage>
</organism>